<reference evidence="1 2" key="1">
    <citation type="submission" date="2019-12" db="EMBL/GenBank/DDBJ databases">
        <authorList>
            <person name="Alioto T."/>
            <person name="Alioto T."/>
            <person name="Gomez Garrido J."/>
        </authorList>
    </citation>
    <scope>NUCLEOTIDE SEQUENCE [LARGE SCALE GENOMIC DNA]</scope>
</reference>
<feature type="non-terminal residue" evidence="1">
    <location>
        <position position="52"/>
    </location>
</feature>
<accession>A0A8S0Q4I4</accession>
<dbReference type="Gramene" id="OE9A022640T1">
    <property type="protein sequence ID" value="OE9A022640C1"/>
    <property type="gene ID" value="OE9A022640"/>
</dbReference>
<evidence type="ECO:0000313" key="1">
    <source>
        <dbReference type="EMBL" id="CAA2961681.1"/>
    </source>
</evidence>
<comment type="caution">
    <text evidence="1">The sequence shown here is derived from an EMBL/GenBank/DDBJ whole genome shotgun (WGS) entry which is preliminary data.</text>
</comment>
<feature type="non-terminal residue" evidence="1">
    <location>
        <position position="1"/>
    </location>
</feature>
<organism evidence="1 2">
    <name type="scientific">Olea europaea subsp. europaea</name>
    <dbReference type="NCBI Taxonomy" id="158383"/>
    <lineage>
        <taxon>Eukaryota</taxon>
        <taxon>Viridiplantae</taxon>
        <taxon>Streptophyta</taxon>
        <taxon>Embryophyta</taxon>
        <taxon>Tracheophyta</taxon>
        <taxon>Spermatophyta</taxon>
        <taxon>Magnoliopsida</taxon>
        <taxon>eudicotyledons</taxon>
        <taxon>Gunneridae</taxon>
        <taxon>Pentapetalae</taxon>
        <taxon>asterids</taxon>
        <taxon>lamiids</taxon>
        <taxon>Lamiales</taxon>
        <taxon>Oleaceae</taxon>
        <taxon>Oleeae</taxon>
        <taxon>Olea</taxon>
    </lineage>
</organism>
<name>A0A8S0Q4I4_OLEEU</name>
<evidence type="ECO:0000313" key="2">
    <source>
        <dbReference type="Proteomes" id="UP000594638"/>
    </source>
</evidence>
<dbReference type="AlphaFoldDB" id="A0A8S0Q4I4"/>
<keyword evidence="2" id="KW-1185">Reference proteome</keyword>
<gene>
    <name evidence="1" type="ORF">OLEA9_A022640</name>
</gene>
<sequence length="52" mass="5929">NHKLESKDNVSQVANIQGEYRDNGESNTAFINLLQYHSTMQMNCTFHISSVL</sequence>
<dbReference type="Proteomes" id="UP000594638">
    <property type="component" value="Unassembled WGS sequence"/>
</dbReference>
<proteinExistence type="predicted"/>
<dbReference type="EMBL" id="CACTIH010000588">
    <property type="protein sequence ID" value="CAA2961681.1"/>
    <property type="molecule type" value="Genomic_DNA"/>
</dbReference>
<protein>
    <submittedName>
        <fullName evidence="1">Uncharacterized protein</fullName>
    </submittedName>
</protein>